<dbReference type="InterPro" id="IPR021047">
    <property type="entry name" value="Mannosyltransferase_CMT1"/>
</dbReference>
<evidence type="ECO:0008006" key="5">
    <source>
        <dbReference type="Google" id="ProtNLM"/>
    </source>
</evidence>
<dbReference type="SUPFAM" id="SSF53448">
    <property type="entry name" value="Nucleotide-diphospho-sugar transferases"/>
    <property type="match status" value="1"/>
</dbReference>
<feature type="region of interest" description="Disordered" evidence="1">
    <location>
        <begin position="410"/>
        <end position="435"/>
    </location>
</feature>
<evidence type="ECO:0000313" key="3">
    <source>
        <dbReference type="EMBL" id="RPD60958.1"/>
    </source>
</evidence>
<accession>A0A5C2SCF5</accession>
<dbReference type="Pfam" id="PF11735">
    <property type="entry name" value="CAP59_mtransfer"/>
    <property type="match status" value="1"/>
</dbReference>
<feature type="transmembrane region" description="Helical" evidence="2">
    <location>
        <begin position="148"/>
        <end position="170"/>
    </location>
</feature>
<dbReference type="OrthoDB" id="262547at2759"/>
<reference evidence="3" key="1">
    <citation type="journal article" date="2018" name="Genome Biol. Evol.">
        <title>Genomics and development of Lentinus tigrinus, a white-rot wood-decaying mushroom with dimorphic fruiting bodies.</title>
        <authorList>
            <person name="Wu B."/>
            <person name="Xu Z."/>
            <person name="Knudson A."/>
            <person name="Carlson A."/>
            <person name="Chen N."/>
            <person name="Kovaka S."/>
            <person name="LaButti K."/>
            <person name="Lipzen A."/>
            <person name="Pennachio C."/>
            <person name="Riley R."/>
            <person name="Schakwitz W."/>
            <person name="Umezawa K."/>
            <person name="Ohm R.A."/>
            <person name="Grigoriev I.V."/>
            <person name="Nagy L.G."/>
            <person name="Gibbons J."/>
            <person name="Hibbett D."/>
        </authorList>
    </citation>
    <scope>NUCLEOTIDE SEQUENCE [LARGE SCALE GENOMIC DNA]</scope>
    <source>
        <strain evidence="3">ALCF2SS1-6</strain>
    </source>
</reference>
<gene>
    <name evidence="3" type="ORF">L227DRAFT_574589</name>
</gene>
<evidence type="ECO:0000256" key="2">
    <source>
        <dbReference type="SAM" id="Phobius"/>
    </source>
</evidence>
<keyword evidence="2" id="KW-1133">Transmembrane helix</keyword>
<dbReference type="InterPro" id="IPR029044">
    <property type="entry name" value="Nucleotide-diphossugar_trans"/>
</dbReference>
<organism evidence="3 4">
    <name type="scientific">Lentinus tigrinus ALCF2SS1-6</name>
    <dbReference type="NCBI Taxonomy" id="1328759"/>
    <lineage>
        <taxon>Eukaryota</taxon>
        <taxon>Fungi</taxon>
        <taxon>Dikarya</taxon>
        <taxon>Basidiomycota</taxon>
        <taxon>Agaricomycotina</taxon>
        <taxon>Agaricomycetes</taxon>
        <taxon>Polyporales</taxon>
        <taxon>Polyporaceae</taxon>
        <taxon>Lentinus</taxon>
    </lineage>
</organism>
<feature type="transmembrane region" description="Helical" evidence="2">
    <location>
        <begin position="42"/>
        <end position="60"/>
    </location>
</feature>
<evidence type="ECO:0000313" key="4">
    <source>
        <dbReference type="Proteomes" id="UP000313359"/>
    </source>
</evidence>
<dbReference type="EMBL" id="ML122263">
    <property type="protein sequence ID" value="RPD60958.1"/>
    <property type="molecule type" value="Genomic_DNA"/>
</dbReference>
<dbReference type="STRING" id="1328759.A0A5C2SCF5"/>
<dbReference type="PANTHER" id="PTHR34144:SF7">
    <property type="entry name" value="EXPORT PROTEIN (CAP59), PUTATIVE (AFU_ORTHOLOGUE AFUA_7G05020)-RELATED"/>
    <property type="match status" value="1"/>
</dbReference>
<dbReference type="PANTHER" id="PTHR34144">
    <property type="entry name" value="CHROMOSOME 8, WHOLE GENOME SHOTGUN SEQUENCE"/>
    <property type="match status" value="1"/>
</dbReference>
<proteinExistence type="predicted"/>
<protein>
    <recommendedName>
        <fullName evidence="5">Glycosyltransferase family 69 protein</fullName>
    </recommendedName>
</protein>
<dbReference type="AlphaFoldDB" id="A0A5C2SCF5"/>
<sequence>MPRPGSERVRQTLFQLFTHLKPALQRGPDVARLSASHYPRSTSFLAIFGSLYGFLRLYLYGWQPALPRTWTAWVTLLIALPIFATVQFISLLVSNSSPLPRSKTRRGRERYELLGTVPTEDGNVGSEDEIEDSCRHTAETRIPRSSALVWYTQLLVYATIALVGLHEWAYENEGDIRFRPALQRVLADPHSHPTGLMRGEKIFIAAAFHQNEAVIPYWTRTILDTIPYLGTDNVFVSIVENYSKDRSPQLLRDFAQELNRRGVRNRVLVQDETVKKPPQLEWNPRIEYLAAIRNQVLEPLLQSGGYDKVLFSNDVFIEPESVIELLETRNGDYDFVCGLDFAHFGAYDMWVLRDRLGRLTSGIWPYFFDAAGYEAIKAEEPVPVFTCWNGIVVFKTDPLLPVHLRSNRTLSSSPLPSPPPTTHPWAQSASDAGSPAMTPPLAFRASTEDECYSSESFLLPYDFRRVMGLDKVYVNPRVITAYTWKWYVWHKWVLRQQLVKWFVEEVWDGAWMQYARTVVGDPKEVWTWDGGDCHPWWKH</sequence>
<keyword evidence="4" id="KW-1185">Reference proteome</keyword>
<dbReference type="Proteomes" id="UP000313359">
    <property type="component" value="Unassembled WGS sequence"/>
</dbReference>
<keyword evidence="2" id="KW-0472">Membrane</keyword>
<name>A0A5C2SCF5_9APHY</name>
<keyword evidence="2" id="KW-0812">Transmembrane</keyword>
<evidence type="ECO:0000256" key="1">
    <source>
        <dbReference type="SAM" id="MobiDB-lite"/>
    </source>
</evidence>
<feature type="transmembrane region" description="Helical" evidence="2">
    <location>
        <begin position="72"/>
        <end position="93"/>
    </location>
</feature>